<feature type="coiled-coil region" evidence="5">
    <location>
        <begin position="392"/>
        <end position="433"/>
    </location>
</feature>
<organism evidence="7 8">
    <name type="scientific">Nyctereutes procyonoides</name>
    <name type="common">Raccoon dog</name>
    <name type="synonym">Canis procyonoides</name>
    <dbReference type="NCBI Taxonomy" id="34880"/>
    <lineage>
        <taxon>Eukaryota</taxon>
        <taxon>Metazoa</taxon>
        <taxon>Chordata</taxon>
        <taxon>Craniata</taxon>
        <taxon>Vertebrata</taxon>
        <taxon>Euteleostomi</taxon>
        <taxon>Mammalia</taxon>
        <taxon>Eutheria</taxon>
        <taxon>Laurasiatheria</taxon>
        <taxon>Carnivora</taxon>
        <taxon>Caniformia</taxon>
        <taxon>Canidae</taxon>
        <taxon>Nyctereutes</taxon>
    </lineage>
</organism>
<reference evidence="7" key="1">
    <citation type="submission" date="2020-12" db="EMBL/GenBank/DDBJ databases">
        <authorList>
            <consortium name="Molecular Ecology Group"/>
        </authorList>
    </citation>
    <scope>NUCLEOTIDE SEQUENCE</scope>
    <source>
        <strain evidence="7">TBG_1078</strain>
    </source>
</reference>
<keyword evidence="2 4" id="KW-0403">Intermediate filament</keyword>
<dbReference type="PANTHER" id="PTHR23239">
    <property type="entry name" value="INTERMEDIATE FILAMENT"/>
    <property type="match status" value="1"/>
</dbReference>
<dbReference type="SUPFAM" id="SSF64593">
    <property type="entry name" value="Intermediate filament protein, coiled coil region"/>
    <property type="match status" value="2"/>
</dbReference>
<evidence type="ECO:0000313" key="8">
    <source>
        <dbReference type="Proteomes" id="UP000645828"/>
    </source>
</evidence>
<sequence>MGYKRPRRIGDCHTQWLGLPSCSEPSVHPQPNTMTSCYINSSHCLGSTKMPTATNVCGPCTDIGGQPGSEAKAASLCLSATIAHANRPRVGATPLGQPSLCMPHSCQTACPLPGTRNIPGNIGVCENYGEGAPNGHEKVTMQFLNDRLANYLEKVRQLERDNEELETKIRESSKCHESTVCPDYQSYFRTIEELQQKILCSKAENTRLIIQVDNAKLAADDFRIKHESELSLRQMVEADMCGMHKLMDDLSLAKADLEAQQESLKEELLCLKRNHEQEVSILRGQLGDKLQIKLDVEPTVDLGRVLEDMRCHYEAMVQTSRNDVEEWFQDQSESISQQDMSCSEELRCCQSEILELRRTVNALEVELQAQHTLKDCLQNSLCEADARFGTELAQMQILISNVEEQLSEIRGDLERQNQEYQVLLDVKARLECEINTYRKLLESEDCKLPCNPCSTAASCVTSPCATRPSCAPCPTFVSGSACGANTGSRF</sequence>
<keyword evidence="1" id="KW-0416">Keratin</keyword>
<dbReference type="InterPro" id="IPR018039">
    <property type="entry name" value="IF_conserved"/>
</dbReference>
<feature type="coiled-coil region" evidence="5">
    <location>
        <begin position="141"/>
        <end position="175"/>
    </location>
</feature>
<dbReference type="PROSITE" id="PS00226">
    <property type="entry name" value="IF_ROD_1"/>
    <property type="match status" value="1"/>
</dbReference>
<keyword evidence="3 5" id="KW-0175">Coiled coil</keyword>
<evidence type="ECO:0000256" key="2">
    <source>
        <dbReference type="ARBA" id="ARBA00022754"/>
    </source>
</evidence>
<dbReference type="InterPro" id="IPR039008">
    <property type="entry name" value="IF_rod_dom"/>
</dbReference>
<comment type="caution">
    <text evidence="7">The sequence shown here is derived from an EMBL/GenBank/DDBJ whole genome shotgun (WGS) entry which is preliminary data.</text>
</comment>
<dbReference type="PROSITE" id="PS51842">
    <property type="entry name" value="IF_ROD_2"/>
    <property type="match status" value="1"/>
</dbReference>
<dbReference type="AlphaFoldDB" id="A0A811XST4"/>
<feature type="domain" description="IF rod" evidence="6">
    <location>
        <begin position="137"/>
        <end position="448"/>
    </location>
</feature>
<dbReference type="PANTHER" id="PTHR23239:SF110">
    <property type="entry name" value="KERATIN, TYPE I CUTICULAR HA7"/>
    <property type="match status" value="1"/>
</dbReference>
<feature type="coiled-coil region" evidence="5">
    <location>
        <begin position="243"/>
        <end position="274"/>
    </location>
</feature>
<dbReference type="FunFam" id="1.20.5.1160:FF:000002">
    <property type="entry name" value="Type I keratin 10"/>
    <property type="match status" value="1"/>
</dbReference>
<dbReference type="FunFam" id="1.20.5.500:FF:000001">
    <property type="entry name" value="Type II keratin 23"/>
    <property type="match status" value="1"/>
</dbReference>
<accession>A0A811XST4</accession>
<dbReference type="Gene3D" id="1.20.5.500">
    <property type="entry name" value="Single helix bin"/>
    <property type="match status" value="1"/>
</dbReference>
<dbReference type="PRINTS" id="PR01248">
    <property type="entry name" value="TYPE1KERATIN"/>
</dbReference>
<dbReference type="GO" id="GO:0030855">
    <property type="term" value="P:epithelial cell differentiation"/>
    <property type="evidence" value="ECO:0007669"/>
    <property type="project" value="TreeGrafter"/>
</dbReference>
<dbReference type="Proteomes" id="UP000645828">
    <property type="component" value="Unassembled WGS sequence"/>
</dbReference>
<comment type="similarity">
    <text evidence="4">Belongs to the intermediate filament family.</text>
</comment>
<evidence type="ECO:0000313" key="7">
    <source>
        <dbReference type="EMBL" id="CAD7667152.1"/>
    </source>
</evidence>
<dbReference type="Gene3D" id="1.20.5.170">
    <property type="match status" value="1"/>
</dbReference>
<evidence type="ECO:0000259" key="6">
    <source>
        <dbReference type="PROSITE" id="PS51842"/>
    </source>
</evidence>
<protein>
    <submittedName>
        <fullName evidence="7">(raccoon dog) hypothetical protein</fullName>
    </submittedName>
</protein>
<dbReference type="GO" id="GO:0005198">
    <property type="term" value="F:structural molecule activity"/>
    <property type="evidence" value="ECO:0007669"/>
    <property type="project" value="InterPro"/>
</dbReference>
<evidence type="ECO:0000256" key="5">
    <source>
        <dbReference type="SAM" id="Coils"/>
    </source>
</evidence>
<dbReference type="Gene3D" id="1.20.5.1160">
    <property type="entry name" value="Vasodilator-stimulated phosphoprotein"/>
    <property type="match status" value="1"/>
</dbReference>
<dbReference type="SMART" id="SM01391">
    <property type="entry name" value="Filament"/>
    <property type="match status" value="1"/>
</dbReference>
<dbReference type="InterPro" id="IPR002957">
    <property type="entry name" value="Keratin_I"/>
</dbReference>
<proteinExistence type="inferred from homology"/>
<name>A0A811XST4_NYCPR</name>
<dbReference type="Pfam" id="PF00038">
    <property type="entry name" value="Filament"/>
    <property type="match status" value="1"/>
</dbReference>
<dbReference type="GO" id="GO:0045109">
    <property type="term" value="P:intermediate filament organization"/>
    <property type="evidence" value="ECO:0007669"/>
    <property type="project" value="TreeGrafter"/>
</dbReference>
<dbReference type="FunFam" id="1.20.5.170:FF:000002">
    <property type="entry name" value="Type I keratin KA11"/>
    <property type="match status" value="1"/>
</dbReference>
<dbReference type="GO" id="GO:0005882">
    <property type="term" value="C:intermediate filament"/>
    <property type="evidence" value="ECO:0007669"/>
    <property type="project" value="UniProtKB-KW"/>
</dbReference>
<evidence type="ECO:0000256" key="4">
    <source>
        <dbReference type="RuleBase" id="RU000685"/>
    </source>
</evidence>
<gene>
    <name evidence="7" type="ORF">NYPRO_LOCUS492</name>
</gene>
<evidence type="ECO:0000256" key="1">
    <source>
        <dbReference type="ARBA" id="ARBA00022744"/>
    </source>
</evidence>
<keyword evidence="8" id="KW-1185">Reference proteome</keyword>
<evidence type="ECO:0000256" key="3">
    <source>
        <dbReference type="ARBA" id="ARBA00023054"/>
    </source>
</evidence>
<dbReference type="EMBL" id="CAJHUB010000649">
    <property type="protein sequence ID" value="CAD7667152.1"/>
    <property type="molecule type" value="Genomic_DNA"/>
</dbReference>